<dbReference type="Proteomes" id="UP001059934">
    <property type="component" value="Chromosome"/>
</dbReference>
<comment type="function">
    <text evidence="5">Methylates the class 1 translation termination release factors RF1/PrfA and RF2/PrfB on the glutamine residue of the universally conserved GGQ motif.</text>
</comment>
<sequence>MTIAKLLQSATAANHLSDSSELDCELLLCFVLGVDPSYLKTWPERQVSDDHREQFDGLLQRRVGGEPVAYLIGSQGFWSLDLEVSPATLIPRPETELLVEVALELSLPEQASVLDLGTGTGAIALALAAERSYWKVCAVDLQQQAVDLAERNRQRYQLNNVTLFASDWFAAIPTQHFDLIVSNPPYIEANDPHLSQGDVRFEPASALVSGDDGLDDLRLVCSQSVDYLADGGWLVLEHGFDQGAAVRELLDRAGFVLVETRQDLNGCERITLGRHPL</sequence>
<protein>
    <recommendedName>
        <fullName evidence="5">Release factor glutamine methyltransferase</fullName>
        <shortName evidence="5">RF MTase</shortName>
        <ecNumber evidence="5">2.1.1.297</ecNumber>
    </recommendedName>
    <alternativeName>
        <fullName evidence="5">N5-glutamine methyltransferase PrmC</fullName>
    </alternativeName>
    <alternativeName>
        <fullName evidence="5">Protein-(glutamine-N5) MTase PrmC</fullName>
    </alternativeName>
    <alternativeName>
        <fullName evidence="5">Protein-glutamine N-methyltransferase PrmC</fullName>
    </alternativeName>
</protein>
<dbReference type="Pfam" id="PF17827">
    <property type="entry name" value="PrmC_N"/>
    <property type="match status" value="1"/>
</dbReference>
<dbReference type="NCBIfam" id="TIGR03534">
    <property type="entry name" value="RF_mod_PrmC"/>
    <property type="match status" value="1"/>
</dbReference>
<dbReference type="HAMAP" id="MF_02126">
    <property type="entry name" value="RF_methyltr_PrmC"/>
    <property type="match status" value="1"/>
</dbReference>
<dbReference type="GO" id="GO:0102559">
    <property type="term" value="F:peptide chain release factor N(5)-glutamine methyltransferase activity"/>
    <property type="evidence" value="ECO:0007669"/>
    <property type="project" value="UniProtKB-EC"/>
</dbReference>
<keyword evidence="2 5" id="KW-0808">Transferase</keyword>
<dbReference type="EC" id="2.1.1.297" evidence="5"/>
<dbReference type="InterPro" id="IPR004556">
    <property type="entry name" value="HemK-like"/>
</dbReference>
<evidence type="ECO:0000313" key="9">
    <source>
        <dbReference type="Proteomes" id="UP001059934"/>
    </source>
</evidence>
<feature type="binding site" evidence="5">
    <location>
        <position position="183"/>
    </location>
    <ligand>
        <name>S-adenosyl-L-methionine</name>
        <dbReference type="ChEBI" id="CHEBI:59789"/>
    </ligand>
</feature>
<keyword evidence="9" id="KW-1185">Reference proteome</keyword>
<dbReference type="Gene3D" id="1.10.8.10">
    <property type="entry name" value="DNA helicase RuvA subunit, C-terminal domain"/>
    <property type="match status" value="1"/>
</dbReference>
<dbReference type="EMBL" id="CP103416">
    <property type="protein sequence ID" value="UVW34832.1"/>
    <property type="molecule type" value="Genomic_DNA"/>
</dbReference>
<comment type="catalytic activity">
    <reaction evidence="4 5">
        <text>L-glutaminyl-[peptide chain release factor] + S-adenosyl-L-methionine = N(5)-methyl-L-glutaminyl-[peptide chain release factor] + S-adenosyl-L-homocysteine + H(+)</text>
        <dbReference type="Rhea" id="RHEA:42896"/>
        <dbReference type="Rhea" id="RHEA-COMP:10271"/>
        <dbReference type="Rhea" id="RHEA-COMP:10272"/>
        <dbReference type="ChEBI" id="CHEBI:15378"/>
        <dbReference type="ChEBI" id="CHEBI:30011"/>
        <dbReference type="ChEBI" id="CHEBI:57856"/>
        <dbReference type="ChEBI" id="CHEBI:59789"/>
        <dbReference type="ChEBI" id="CHEBI:61891"/>
        <dbReference type="EC" id="2.1.1.297"/>
    </reaction>
</comment>
<dbReference type="SUPFAM" id="SSF53335">
    <property type="entry name" value="S-adenosyl-L-methionine-dependent methyltransferases"/>
    <property type="match status" value="1"/>
</dbReference>
<dbReference type="PANTHER" id="PTHR18895">
    <property type="entry name" value="HEMK METHYLTRANSFERASE"/>
    <property type="match status" value="1"/>
</dbReference>
<organism evidence="8 9">
    <name type="scientific">SAR92 clade bacterium H455</name>
    <dbReference type="NCBI Taxonomy" id="2974818"/>
    <lineage>
        <taxon>Bacteria</taxon>
        <taxon>Pseudomonadati</taxon>
        <taxon>Pseudomonadota</taxon>
        <taxon>Gammaproteobacteria</taxon>
        <taxon>Cellvibrionales</taxon>
        <taxon>Porticoccaceae</taxon>
        <taxon>SAR92 clade</taxon>
    </lineage>
</organism>
<dbReference type="PANTHER" id="PTHR18895:SF74">
    <property type="entry name" value="MTRF1L RELEASE FACTOR GLUTAMINE METHYLTRANSFERASE"/>
    <property type="match status" value="1"/>
</dbReference>
<dbReference type="InterPro" id="IPR050320">
    <property type="entry name" value="N5-glutamine_MTase"/>
</dbReference>
<accession>A0ABY5TM34</accession>
<reference evidence="8" key="1">
    <citation type="submission" date="2022-08" db="EMBL/GenBank/DDBJ databases">
        <title>Catabolic pathway analysis in culturable SAR92 clade bacteria reveals their overlooked roles in DMSP degradation in coastal seas.</title>
        <authorList>
            <person name="He X."/>
            <person name="Zhang X."/>
            <person name="Zhang Y."/>
        </authorList>
    </citation>
    <scope>NUCLEOTIDE SEQUENCE</scope>
    <source>
        <strain evidence="8">H455</strain>
    </source>
</reference>
<feature type="binding site" evidence="5">
    <location>
        <begin position="117"/>
        <end position="121"/>
    </location>
    <ligand>
        <name>S-adenosyl-L-methionine</name>
        <dbReference type="ChEBI" id="CHEBI:59789"/>
    </ligand>
</feature>
<dbReference type="PROSITE" id="PS00092">
    <property type="entry name" value="N6_MTASE"/>
    <property type="match status" value="1"/>
</dbReference>
<dbReference type="InterPro" id="IPR040758">
    <property type="entry name" value="PrmC_N"/>
</dbReference>
<evidence type="ECO:0000313" key="8">
    <source>
        <dbReference type="EMBL" id="UVW34832.1"/>
    </source>
</evidence>
<dbReference type="Pfam" id="PF05175">
    <property type="entry name" value="MTS"/>
    <property type="match status" value="1"/>
</dbReference>
<dbReference type="InterPro" id="IPR007848">
    <property type="entry name" value="Small_mtfrase_dom"/>
</dbReference>
<evidence type="ECO:0000256" key="5">
    <source>
        <dbReference type="HAMAP-Rule" id="MF_02126"/>
    </source>
</evidence>
<feature type="binding site" evidence="5">
    <location>
        <position position="168"/>
    </location>
    <ligand>
        <name>S-adenosyl-L-methionine</name>
        <dbReference type="ChEBI" id="CHEBI:59789"/>
    </ligand>
</feature>
<name>A0ABY5TM34_9GAMM</name>
<gene>
    <name evidence="5 8" type="primary">prmC</name>
    <name evidence="8" type="ORF">NYF23_12565</name>
</gene>
<feature type="domain" description="Release factor glutamine methyltransferase N-terminal" evidence="7">
    <location>
        <begin position="10"/>
        <end position="73"/>
    </location>
</feature>
<proteinExistence type="inferred from homology"/>
<keyword evidence="3 5" id="KW-0949">S-adenosyl-L-methionine</keyword>
<dbReference type="InterPro" id="IPR029063">
    <property type="entry name" value="SAM-dependent_MTases_sf"/>
</dbReference>
<dbReference type="InterPro" id="IPR019874">
    <property type="entry name" value="RF_methyltr_PrmC"/>
</dbReference>
<dbReference type="GO" id="GO:0032259">
    <property type="term" value="P:methylation"/>
    <property type="evidence" value="ECO:0007669"/>
    <property type="project" value="UniProtKB-KW"/>
</dbReference>
<keyword evidence="1 5" id="KW-0489">Methyltransferase</keyword>
<evidence type="ECO:0000259" key="7">
    <source>
        <dbReference type="Pfam" id="PF17827"/>
    </source>
</evidence>
<feature type="binding site" evidence="5">
    <location>
        <begin position="183"/>
        <end position="186"/>
    </location>
    <ligand>
        <name>substrate</name>
    </ligand>
</feature>
<comment type="similarity">
    <text evidence="5">Belongs to the protein N5-glutamine methyltransferase family. PrmC subfamily.</text>
</comment>
<evidence type="ECO:0000256" key="4">
    <source>
        <dbReference type="ARBA" id="ARBA00048391"/>
    </source>
</evidence>
<dbReference type="Gene3D" id="3.40.50.150">
    <property type="entry name" value="Vaccinia Virus protein VP39"/>
    <property type="match status" value="1"/>
</dbReference>
<evidence type="ECO:0000259" key="6">
    <source>
        <dbReference type="Pfam" id="PF05175"/>
    </source>
</evidence>
<evidence type="ECO:0000256" key="1">
    <source>
        <dbReference type="ARBA" id="ARBA00022603"/>
    </source>
</evidence>
<dbReference type="CDD" id="cd02440">
    <property type="entry name" value="AdoMet_MTases"/>
    <property type="match status" value="1"/>
</dbReference>
<dbReference type="InterPro" id="IPR002052">
    <property type="entry name" value="DNA_methylase_N6_adenine_CS"/>
</dbReference>
<feature type="domain" description="Methyltransferase small" evidence="6">
    <location>
        <begin position="95"/>
        <end position="194"/>
    </location>
</feature>
<evidence type="ECO:0000256" key="3">
    <source>
        <dbReference type="ARBA" id="ARBA00022691"/>
    </source>
</evidence>
<dbReference type="NCBIfam" id="TIGR00536">
    <property type="entry name" value="hemK_fam"/>
    <property type="match status" value="1"/>
</dbReference>
<evidence type="ECO:0000256" key="2">
    <source>
        <dbReference type="ARBA" id="ARBA00022679"/>
    </source>
</evidence>
<feature type="binding site" evidence="5">
    <location>
        <position position="140"/>
    </location>
    <ligand>
        <name>S-adenosyl-L-methionine</name>
        <dbReference type="ChEBI" id="CHEBI:59789"/>
    </ligand>
</feature>